<name>A0A3S8IFM4_9CYAN</name>
<dbReference type="InterPro" id="IPR057326">
    <property type="entry name" value="KR_dom"/>
</dbReference>
<dbReference type="Pfam" id="PF21089">
    <property type="entry name" value="PKS_DH_N"/>
    <property type="match status" value="1"/>
</dbReference>
<dbReference type="InterPro" id="IPR050091">
    <property type="entry name" value="PKS_NRPS_Biosynth_Enz"/>
</dbReference>
<dbReference type="Gene3D" id="3.90.180.10">
    <property type="entry name" value="Medium-chain alcohol dehydrogenases, catalytic domain"/>
    <property type="match status" value="1"/>
</dbReference>
<dbReference type="InterPro" id="IPR014043">
    <property type="entry name" value="Acyl_transferase_dom"/>
</dbReference>
<dbReference type="PROSITE" id="PS50075">
    <property type="entry name" value="CARRIER"/>
    <property type="match status" value="1"/>
</dbReference>
<evidence type="ECO:0000259" key="7">
    <source>
        <dbReference type="PROSITE" id="PS52004"/>
    </source>
</evidence>
<dbReference type="SUPFAM" id="SSF51735">
    <property type="entry name" value="NAD(P)-binding Rossmann-fold domains"/>
    <property type="match status" value="3"/>
</dbReference>
<dbReference type="Gene3D" id="3.40.366.10">
    <property type="entry name" value="Malonyl-Coenzyme A Acyl Carrier Protein, domain 2"/>
    <property type="match status" value="1"/>
</dbReference>
<dbReference type="CDD" id="cd05195">
    <property type="entry name" value="enoyl_red"/>
    <property type="match status" value="1"/>
</dbReference>
<keyword evidence="2" id="KW-0597">Phosphoprotein</keyword>
<dbReference type="Pfam" id="PF00698">
    <property type="entry name" value="Acyl_transf_1"/>
    <property type="match status" value="1"/>
</dbReference>
<dbReference type="Gene3D" id="3.10.129.120">
    <property type="match status" value="1"/>
</dbReference>
<organism evidence="9">
    <name type="scientific">Okeania hirsuta</name>
    <dbReference type="NCBI Taxonomy" id="1458930"/>
    <lineage>
        <taxon>Bacteria</taxon>
        <taxon>Bacillati</taxon>
        <taxon>Cyanobacteriota</taxon>
        <taxon>Cyanophyceae</taxon>
        <taxon>Oscillatoriophycideae</taxon>
        <taxon>Oscillatoriales</taxon>
        <taxon>Microcoleaceae</taxon>
        <taxon>Okeania</taxon>
    </lineage>
</organism>
<dbReference type="SMART" id="SM00825">
    <property type="entry name" value="PKS_KS"/>
    <property type="match status" value="1"/>
</dbReference>
<evidence type="ECO:0000256" key="3">
    <source>
        <dbReference type="ARBA" id="ARBA00022679"/>
    </source>
</evidence>
<dbReference type="InterPro" id="IPR036736">
    <property type="entry name" value="ACP-like_sf"/>
</dbReference>
<dbReference type="InterPro" id="IPR016036">
    <property type="entry name" value="Malonyl_transacylase_ACP-bd"/>
</dbReference>
<dbReference type="InterPro" id="IPR014030">
    <property type="entry name" value="Ketoacyl_synth_N"/>
</dbReference>
<sequence length="2184" mass="241172">MEPSTKKEQLSLSKQMFLALKQAETKLEMMERSRSEAIAIIGIGCRFPGNANTPESFWELLSNGKDSVREIPQERWDIDSYYDPNPDTPGKMYIRHAALVEQVDRFDPQFFGISGKEAHSLDPQQRFILEVTWEALERSGIDPQQLENTQTGVFLGIGQNDYANLGFSQVENISPYDATGNGFCFAAGRLSYFLGLQGPSIAIDTACSSSLVAIHEACQSLRQGESNLALAGGVQLILSPQVTTALSKLKALSPDGKCKTFDAAADGYGRGEGCGIVVLKRLSDAVKDGDNIQAVIRGSAVNHDGPSSGLTVPNKLAQEKLIRQALKAAKVEPDQVSYVEAHGTGTSLGDPMEVRALASVFEQGRDGENPLHIASVKTNIGHLEAAAGIAGVIKVVLQLQHQKIAPHLHFVNPSNYIDWENIPVKVPTELTPWSSSGDKRVAGVSSFAISGTNAHILLEEAPREGNRQQATGNSEDYLERSVHLLTLSAKTEKSLEDLVSSYQNYLEFYPDLAIADVCYTANTGRAHFNYRIAIITSEQKELIEKLLDWKTKKEVVGVYSGQPDGSSQSPKIAFLFTGQGSQYVNMGRQLYETQPTFRQALDLCDQILQAYLEVPLLEVIYTKDAQKSSVLDQTAYTQPALFSIEYALAKLWESWGIKPNVALGHSVGEYVAATVAGVFSLEDGLKLIAMRGKLMQQLPSGGEMVSLLASESQVIEAIGEYSSKVAIAAINGPESIVISGEREAITAICSKLKSQRVKSKKLQVSHAFHSPLMEPMLAEFAAVAQEVTYSQPRISLISNVTGEKIGAEIATPEYWVGHVREPVRFAQSMKTLNEQGYQLFLEIGPKPILLGMGSRCVPEESSGMWLPSLRPGGNDWQQILSSLGQLYLQGVKVDWSGFDRDYVRQKVILPTYPFQREKYWVETANYQTSSATKLHPLINRKFQSPLSKDIFFESEFSTNALPFLADHRIYEKVVVPGASHLSLLLASASLTFSATGCQLEDILFPQALAIPEQGMRNVQVALTPQDSLYSFQVISFDSSDNNYWAVHATGKIYPTNASQTHSLETIAEIQSRCSQKIESTEIYQSLWDRQVQLRQSFRWIHQVWLGEGEILCQMKVPETILDALKYQIHPALIDSCFQSVAALNLSLSGDQSETFVPFSIEKFTFYQRPENGLLWCYTRGLKEGGSEEKLLKAEIQLFDQTGKLVAEVNGFEGRKANPKALLMTLDADLSDWYYEINWEPQPLTETAKSSENSGKWLIFALTDELVESIGQDLQQRGQNYIRVSPGSEYQQLNAQHYQINPTVAEEFSKLIQDNSDIQGILHLWSLNQTEDLQTAQELGCATTLHLLQALVQAGLSNAIPMWLVTQGTQNIFDAAEVVQPQQGSLWGLGRVISLEHPELKCGRIDLDSTSNFAETIPILVDELFYQDNEDQIAIRQGVRYVARLVRQQKQKISSEEELGLENQPVELKLSEYGLIDKLNWQVMERRSPQENEVEIQVKAAGLNFRDVLNSLGLLKEYYAEVLGITDVSQLNFGLECVGVIASVGENVSQWQVGDEVMAIVHNGFSSFVTTSAALIMAKPKNMSFTEAATLPLTFATAYYGLQNLAKIQPGDKVLIHAAAGGVGQAAVQIALGVGAEVFATASPPKWEFLKSMGIKHIMNSRTLDFADEIMTITQGQGVDIVLNSLNGDFIDKSFVVLGKKGRFVEIGKIGIWDKQKVMEKRPDAEYLPFDIGLMIQQQSGLMAEFSEELNQQCQSGKLKALSYKVFPNTEVKAAFRYMQQGKHIGKVVVSLPETGDEQKSIKSEASYLITGGLGALGLEVAQWMVKEGAKNIVLTGRRNPNEKAQKVIEELEAAGASVSVLLGDISTKESLMKILEEISTSLPPLKGIIHAAGVLDDGVLQKMTWEKFTKVMAPKVSGTWYLHKLTQDLPLDFFVCFSSMASMLGNFGQGNYAAANGFMDAIAHYRRGQGLPGLSINWGAWATAGMAARLAKEHQNRMQSSGVMAIEAEPGMQALGSLLSGYQSQVGVFPVNWSEFFRQMPGLAKLRYLEAFTTKSVEQNQDNRILEQLNAASDGEQEQLLTSYLQSKIAHIMGMTVSQIELEKSLTMMGLDSLMAVELRNQIQTELGADIPATRFMEGITIQLLATEVKEQLIIQTDKNQIIESNNQDQLDQNKDNNWIEVEL</sequence>
<dbReference type="CDD" id="cd00833">
    <property type="entry name" value="PKS"/>
    <property type="match status" value="1"/>
</dbReference>
<dbReference type="InterPro" id="IPR018201">
    <property type="entry name" value="Ketoacyl_synth_AS"/>
</dbReference>
<dbReference type="Pfam" id="PF13602">
    <property type="entry name" value="ADH_zinc_N_2"/>
    <property type="match status" value="1"/>
</dbReference>
<dbReference type="InterPro" id="IPR049490">
    <property type="entry name" value="C883_1060-like_KR_N"/>
</dbReference>
<proteinExistence type="predicted"/>
<dbReference type="InterPro" id="IPR020841">
    <property type="entry name" value="PKS_Beta-ketoAc_synthase_dom"/>
</dbReference>
<feature type="domain" description="PKS/mFAS DH" evidence="8">
    <location>
        <begin position="935"/>
        <end position="1222"/>
    </location>
</feature>
<feature type="domain" description="Ketosynthase family 3 (KS3)" evidence="7">
    <location>
        <begin position="35"/>
        <end position="460"/>
    </location>
</feature>
<feature type="domain" description="Carrier" evidence="6">
    <location>
        <begin position="2079"/>
        <end position="2153"/>
    </location>
</feature>
<keyword evidence="1" id="KW-0596">Phosphopantetheine</keyword>
<evidence type="ECO:0000259" key="6">
    <source>
        <dbReference type="PROSITE" id="PS50075"/>
    </source>
</evidence>
<dbReference type="GO" id="GO:0016491">
    <property type="term" value="F:oxidoreductase activity"/>
    <property type="evidence" value="ECO:0007669"/>
    <property type="project" value="InterPro"/>
</dbReference>
<dbReference type="InterPro" id="IPR013968">
    <property type="entry name" value="PKS_KR"/>
</dbReference>
<feature type="active site" description="Proton acceptor; for dehydratase activity" evidence="5">
    <location>
        <position position="967"/>
    </location>
</feature>
<dbReference type="InterPro" id="IPR020843">
    <property type="entry name" value="ER"/>
</dbReference>
<evidence type="ECO:0000256" key="4">
    <source>
        <dbReference type="ARBA" id="ARBA00023268"/>
    </source>
</evidence>
<dbReference type="Gene3D" id="1.10.1200.10">
    <property type="entry name" value="ACP-like"/>
    <property type="match status" value="1"/>
</dbReference>
<dbReference type="InterPro" id="IPR013154">
    <property type="entry name" value="ADH-like_N"/>
</dbReference>
<dbReference type="FunFam" id="3.40.47.10:FF:000019">
    <property type="entry name" value="Polyketide synthase type I"/>
    <property type="match status" value="1"/>
</dbReference>
<reference evidence="9" key="1">
    <citation type="journal article" date="2018" name="ACS Chem. Biol.">
        <title>Ketoreductase domain dysfunction expands chemodiversity: malyngamide biosynthesis in the cyanobacterium Okeania hirsuta.</title>
        <authorList>
            <person name="Moss N.A."/>
            <person name="Leao T."/>
            <person name="Rankin M."/>
            <person name="McCullough T.M."/>
            <person name="Qu P."/>
            <person name="Korobeynikov A."/>
            <person name="Smith J.L."/>
            <person name="Gerwick L."/>
            <person name="Gerwick W.H."/>
        </authorList>
    </citation>
    <scope>NUCLEOTIDE SEQUENCE</scope>
    <source>
        <strain evidence="9">PAP-21-Jun-06-1</strain>
    </source>
</reference>
<dbReference type="PANTHER" id="PTHR43775">
    <property type="entry name" value="FATTY ACID SYNTHASE"/>
    <property type="match status" value="1"/>
</dbReference>
<dbReference type="GO" id="GO:0071770">
    <property type="term" value="P:DIM/DIP cell wall layer assembly"/>
    <property type="evidence" value="ECO:0007669"/>
    <property type="project" value="TreeGrafter"/>
</dbReference>
<dbReference type="SMART" id="SM00826">
    <property type="entry name" value="PKS_DH"/>
    <property type="match status" value="1"/>
</dbReference>
<dbReference type="InterPro" id="IPR020806">
    <property type="entry name" value="PKS_PP-bd"/>
</dbReference>
<evidence type="ECO:0000259" key="8">
    <source>
        <dbReference type="PROSITE" id="PS52019"/>
    </source>
</evidence>
<feature type="region of interest" description="N-terminal hotdog fold" evidence="5">
    <location>
        <begin position="935"/>
        <end position="1059"/>
    </location>
</feature>
<dbReference type="InterPro" id="IPR006162">
    <property type="entry name" value="Ppantetheine_attach_site"/>
</dbReference>
<dbReference type="PROSITE" id="PS00012">
    <property type="entry name" value="PHOSPHOPANTETHEINE"/>
    <property type="match status" value="1"/>
</dbReference>
<dbReference type="SUPFAM" id="SSF47336">
    <property type="entry name" value="ACP-like"/>
    <property type="match status" value="1"/>
</dbReference>
<dbReference type="PROSITE" id="PS00606">
    <property type="entry name" value="KS3_1"/>
    <property type="match status" value="1"/>
</dbReference>
<evidence type="ECO:0000256" key="5">
    <source>
        <dbReference type="PROSITE-ProRule" id="PRU01363"/>
    </source>
</evidence>
<dbReference type="Gene3D" id="3.40.50.720">
    <property type="entry name" value="NAD(P)-binding Rossmann-like Domain"/>
    <property type="match status" value="2"/>
</dbReference>
<protein>
    <submittedName>
        <fullName evidence="9">MgiI</fullName>
    </submittedName>
</protein>
<dbReference type="SMART" id="SM00829">
    <property type="entry name" value="PKS_ER"/>
    <property type="match status" value="1"/>
</dbReference>
<evidence type="ECO:0000313" key="9">
    <source>
        <dbReference type="EMBL" id="AZH23818.1"/>
    </source>
</evidence>
<dbReference type="InterPro" id="IPR014031">
    <property type="entry name" value="Ketoacyl_synth_C"/>
</dbReference>
<dbReference type="InterPro" id="IPR016039">
    <property type="entry name" value="Thiolase-like"/>
</dbReference>
<dbReference type="SMART" id="SM00822">
    <property type="entry name" value="PKS_KR"/>
    <property type="match status" value="1"/>
</dbReference>
<dbReference type="Pfam" id="PF22621">
    <property type="entry name" value="CurL-like_PKS_C"/>
    <property type="match status" value="1"/>
</dbReference>
<dbReference type="Gene3D" id="3.30.70.3290">
    <property type="match status" value="1"/>
</dbReference>
<dbReference type="GO" id="GO:0004315">
    <property type="term" value="F:3-oxoacyl-[acyl-carrier-protein] synthase activity"/>
    <property type="evidence" value="ECO:0007669"/>
    <property type="project" value="InterPro"/>
</dbReference>
<dbReference type="InterPro" id="IPR049900">
    <property type="entry name" value="PKS_mFAS_DH"/>
</dbReference>
<dbReference type="Gene3D" id="3.40.50.11460">
    <property type="match status" value="1"/>
</dbReference>
<dbReference type="GO" id="GO:0006633">
    <property type="term" value="P:fatty acid biosynthetic process"/>
    <property type="evidence" value="ECO:0007669"/>
    <property type="project" value="InterPro"/>
</dbReference>
<dbReference type="InterPro" id="IPR049552">
    <property type="entry name" value="PKS_DH_N"/>
</dbReference>
<dbReference type="Pfam" id="PF00109">
    <property type="entry name" value="ketoacyl-synt"/>
    <property type="match status" value="1"/>
</dbReference>
<dbReference type="SUPFAM" id="SSF52151">
    <property type="entry name" value="FabD/lysophospholipase-like"/>
    <property type="match status" value="1"/>
</dbReference>
<dbReference type="SMART" id="SM00823">
    <property type="entry name" value="PKS_PP"/>
    <property type="match status" value="1"/>
</dbReference>
<keyword evidence="4" id="KW-0511">Multifunctional enzyme</keyword>
<dbReference type="GO" id="GO:0031177">
    <property type="term" value="F:phosphopantetheine binding"/>
    <property type="evidence" value="ECO:0007669"/>
    <property type="project" value="InterPro"/>
</dbReference>
<dbReference type="Gene3D" id="3.10.129.10">
    <property type="entry name" value="Hotdog Thioesterase"/>
    <property type="match status" value="1"/>
</dbReference>
<dbReference type="FunFam" id="3.40.50.720:FF:000209">
    <property type="entry name" value="Polyketide synthase Pks12"/>
    <property type="match status" value="1"/>
</dbReference>
<dbReference type="Pfam" id="PF21394">
    <property type="entry name" value="Beta-ketacyl_N"/>
    <property type="match status" value="1"/>
</dbReference>
<dbReference type="SMART" id="SM00827">
    <property type="entry name" value="PKS_AT"/>
    <property type="match status" value="1"/>
</dbReference>
<dbReference type="Pfam" id="PF08240">
    <property type="entry name" value="ADH_N"/>
    <property type="match status" value="1"/>
</dbReference>
<feature type="active site" description="Proton donor; for dehydratase activity" evidence="5">
    <location>
        <position position="1134"/>
    </location>
</feature>
<dbReference type="Pfam" id="PF08659">
    <property type="entry name" value="KR"/>
    <property type="match status" value="1"/>
</dbReference>
<dbReference type="PROSITE" id="PS52019">
    <property type="entry name" value="PKS_MFAS_DH"/>
    <property type="match status" value="1"/>
</dbReference>
<dbReference type="GO" id="GO:0004312">
    <property type="term" value="F:fatty acid synthase activity"/>
    <property type="evidence" value="ECO:0007669"/>
    <property type="project" value="TreeGrafter"/>
</dbReference>
<dbReference type="InterPro" id="IPR001227">
    <property type="entry name" value="Ac_transferase_dom_sf"/>
</dbReference>
<dbReference type="InterPro" id="IPR036291">
    <property type="entry name" value="NAD(P)-bd_dom_sf"/>
</dbReference>
<dbReference type="GO" id="GO:0005886">
    <property type="term" value="C:plasma membrane"/>
    <property type="evidence" value="ECO:0007669"/>
    <property type="project" value="TreeGrafter"/>
</dbReference>
<dbReference type="InterPro" id="IPR020807">
    <property type="entry name" value="PKS_DH"/>
</dbReference>
<dbReference type="PROSITE" id="PS52004">
    <property type="entry name" value="KS3_2"/>
    <property type="match status" value="1"/>
</dbReference>
<keyword evidence="3" id="KW-0808">Transferase</keyword>
<dbReference type="SUPFAM" id="SSF53901">
    <property type="entry name" value="Thiolase-like"/>
    <property type="match status" value="1"/>
</dbReference>
<dbReference type="RefSeq" id="WP_124147873.1">
    <property type="nucleotide sequence ID" value="NZ_CAWOKI010000326.1"/>
</dbReference>
<evidence type="ECO:0000256" key="2">
    <source>
        <dbReference type="ARBA" id="ARBA00022553"/>
    </source>
</evidence>
<dbReference type="Gene3D" id="3.40.47.10">
    <property type="match status" value="1"/>
</dbReference>
<feature type="region of interest" description="C-terminal hotdog fold" evidence="5">
    <location>
        <begin position="1074"/>
        <end position="1222"/>
    </location>
</feature>
<dbReference type="CDD" id="cd08955">
    <property type="entry name" value="KR_2_FAS_SDR_x"/>
    <property type="match status" value="1"/>
</dbReference>
<dbReference type="Pfam" id="PF14765">
    <property type="entry name" value="PS-DH"/>
    <property type="match status" value="1"/>
</dbReference>
<dbReference type="SUPFAM" id="SSF50129">
    <property type="entry name" value="GroES-like"/>
    <property type="match status" value="1"/>
</dbReference>
<dbReference type="InterPro" id="IPR016035">
    <property type="entry name" value="Acyl_Trfase/lysoPLipase"/>
</dbReference>
<dbReference type="Pfam" id="PF00550">
    <property type="entry name" value="PP-binding"/>
    <property type="match status" value="1"/>
</dbReference>
<dbReference type="Pfam" id="PF02801">
    <property type="entry name" value="Ketoacyl-synt_C"/>
    <property type="match status" value="1"/>
</dbReference>
<dbReference type="InterPro" id="IPR011032">
    <property type="entry name" value="GroES-like_sf"/>
</dbReference>
<evidence type="ECO:0000256" key="1">
    <source>
        <dbReference type="ARBA" id="ARBA00022450"/>
    </source>
</evidence>
<dbReference type="FunFam" id="3.40.366.10:FF:000002">
    <property type="entry name" value="Probable polyketide synthase 2"/>
    <property type="match status" value="1"/>
</dbReference>
<dbReference type="EMBL" id="MK142793">
    <property type="protein sequence ID" value="AZH23818.1"/>
    <property type="molecule type" value="Genomic_DNA"/>
</dbReference>
<dbReference type="GO" id="GO:0005737">
    <property type="term" value="C:cytoplasm"/>
    <property type="evidence" value="ECO:0007669"/>
    <property type="project" value="TreeGrafter"/>
</dbReference>
<accession>A0A3S8IFM4</accession>
<dbReference type="PANTHER" id="PTHR43775:SF37">
    <property type="entry name" value="SI:DKEY-61P9.11"/>
    <property type="match status" value="1"/>
</dbReference>
<dbReference type="SUPFAM" id="SSF55048">
    <property type="entry name" value="Probable ACP-binding domain of malonyl-CoA ACP transacylase"/>
    <property type="match status" value="1"/>
</dbReference>
<dbReference type="InterPro" id="IPR049551">
    <property type="entry name" value="PKS_DH_C"/>
</dbReference>
<dbReference type="InterPro" id="IPR009081">
    <property type="entry name" value="PP-bd_ACP"/>
</dbReference>